<accession>A0AAW1VYI1</accession>
<dbReference type="EMBL" id="JBEDUW010000007">
    <property type="protein sequence ID" value="KAK9912960.1"/>
    <property type="molecule type" value="Genomic_DNA"/>
</dbReference>
<evidence type="ECO:0000256" key="1">
    <source>
        <dbReference type="SAM" id="MobiDB-lite"/>
    </source>
</evidence>
<sequence>MSLVDYASSDDDVSEEENRENKENEPAQVPMDDDPQPPTTRPRTQSVVSSYQRPESTAHSSAFSVEKLPDASQLFDSPEFSPNMLSGNNYSSRVAAASAESASRKRESGSFVSPTPRSKVPRGNLPHSRNVPDTVGGMLVPPQLSGRSNIVTEDVGKLFVKKHAGGSPQ</sequence>
<keyword evidence="3" id="KW-1185">Reference proteome</keyword>
<feature type="compositionally biased region" description="Polar residues" evidence="1">
    <location>
        <begin position="49"/>
        <end position="63"/>
    </location>
</feature>
<evidence type="ECO:0000313" key="2">
    <source>
        <dbReference type="EMBL" id="KAK9912960.1"/>
    </source>
</evidence>
<organism evidence="2 3">
    <name type="scientific">Rubus argutus</name>
    <name type="common">Southern blackberry</name>
    <dbReference type="NCBI Taxonomy" id="59490"/>
    <lineage>
        <taxon>Eukaryota</taxon>
        <taxon>Viridiplantae</taxon>
        <taxon>Streptophyta</taxon>
        <taxon>Embryophyta</taxon>
        <taxon>Tracheophyta</taxon>
        <taxon>Spermatophyta</taxon>
        <taxon>Magnoliopsida</taxon>
        <taxon>eudicotyledons</taxon>
        <taxon>Gunneridae</taxon>
        <taxon>Pentapetalae</taxon>
        <taxon>rosids</taxon>
        <taxon>fabids</taxon>
        <taxon>Rosales</taxon>
        <taxon>Rosaceae</taxon>
        <taxon>Rosoideae</taxon>
        <taxon>Rosoideae incertae sedis</taxon>
        <taxon>Rubus</taxon>
    </lineage>
</organism>
<dbReference type="PANTHER" id="PTHR33912:SF3">
    <property type="entry name" value="OS01G0939400 PROTEIN"/>
    <property type="match status" value="1"/>
</dbReference>
<dbReference type="InterPro" id="IPR040381">
    <property type="entry name" value="At4g14450-like"/>
</dbReference>
<feature type="compositionally biased region" description="Low complexity" evidence="1">
    <location>
        <begin position="91"/>
        <end position="101"/>
    </location>
</feature>
<reference evidence="2 3" key="1">
    <citation type="journal article" date="2023" name="G3 (Bethesda)">
        <title>A chromosome-length genome assembly and annotation of blackberry (Rubus argutus, cv. 'Hillquist').</title>
        <authorList>
            <person name="Bruna T."/>
            <person name="Aryal R."/>
            <person name="Dudchenko O."/>
            <person name="Sargent D.J."/>
            <person name="Mead D."/>
            <person name="Buti M."/>
            <person name="Cavallini A."/>
            <person name="Hytonen T."/>
            <person name="Andres J."/>
            <person name="Pham M."/>
            <person name="Weisz D."/>
            <person name="Mascagni F."/>
            <person name="Usai G."/>
            <person name="Natali L."/>
            <person name="Bassil N."/>
            <person name="Fernandez G.E."/>
            <person name="Lomsadze A."/>
            <person name="Armour M."/>
            <person name="Olukolu B."/>
            <person name="Poorten T."/>
            <person name="Britton C."/>
            <person name="Davik J."/>
            <person name="Ashrafi H."/>
            <person name="Aiden E.L."/>
            <person name="Borodovsky M."/>
            <person name="Worthington M."/>
        </authorList>
    </citation>
    <scope>NUCLEOTIDE SEQUENCE [LARGE SCALE GENOMIC DNA]</scope>
    <source>
        <strain evidence="2">PI 553951</strain>
    </source>
</reference>
<feature type="region of interest" description="Disordered" evidence="1">
    <location>
        <begin position="1"/>
        <end position="147"/>
    </location>
</feature>
<evidence type="ECO:0000313" key="3">
    <source>
        <dbReference type="Proteomes" id="UP001457282"/>
    </source>
</evidence>
<proteinExistence type="predicted"/>
<feature type="compositionally biased region" description="Acidic residues" evidence="1">
    <location>
        <begin position="8"/>
        <end position="18"/>
    </location>
</feature>
<dbReference type="Proteomes" id="UP001457282">
    <property type="component" value="Unassembled WGS sequence"/>
</dbReference>
<comment type="caution">
    <text evidence="2">The sequence shown here is derived from an EMBL/GenBank/DDBJ whole genome shotgun (WGS) entry which is preliminary data.</text>
</comment>
<dbReference type="PANTHER" id="PTHR33912">
    <property type="entry name" value="OS01G0939400 PROTEIN"/>
    <property type="match status" value="1"/>
</dbReference>
<name>A0AAW1VYI1_RUBAR</name>
<gene>
    <name evidence="2" type="ORF">M0R45_036792</name>
</gene>
<dbReference type="AlphaFoldDB" id="A0AAW1VYI1"/>
<protein>
    <submittedName>
        <fullName evidence="2">Uncharacterized protein</fullName>
    </submittedName>
</protein>